<dbReference type="InterPro" id="IPR036691">
    <property type="entry name" value="Endo/exonu/phosph_ase_sf"/>
</dbReference>
<dbReference type="SUPFAM" id="SSF56219">
    <property type="entry name" value="DNase I-like"/>
    <property type="match status" value="1"/>
</dbReference>
<dbReference type="CDD" id="cd09083">
    <property type="entry name" value="EEP-1"/>
    <property type="match status" value="1"/>
</dbReference>
<keyword evidence="3" id="KW-0255">Endonuclease</keyword>
<dbReference type="RefSeq" id="WP_008585787.1">
    <property type="nucleotide sequence ID" value="NZ_CP007035.1"/>
</dbReference>
<name>W0EY04_9BACT</name>
<feature type="chain" id="PRO_5004788082" evidence="1">
    <location>
        <begin position="21"/>
        <end position="278"/>
    </location>
</feature>
<gene>
    <name evidence="3" type="ORF">NIASO_11885</name>
</gene>
<keyword evidence="3" id="KW-0378">Hydrolase</keyword>
<dbReference type="Pfam" id="PF03372">
    <property type="entry name" value="Exo_endo_phos"/>
    <property type="match status" value="1"/>
</dbReference>
<keyword evidence="1" id="KW-0732">Signal</keyword>
<organism evidence="3 4">
    <name type="scientific">Niabella soli DSM 19437</name>
    <dbReference type="NCBI Taxonomy" id="929713"/>
    <lineage>
        <taxon>Bacteria</taxon>
        <taxon>Pseudomonadati</taxon>
        <taxon>Bacteroidota</taxon>
        <taxon>Chitinophagia</taxon>
        <taxon>Chitinophagales</taxon>
        <taxon>Chitinophagaceae</taxon>
        <taxon>Niabella</taxon>
    </lineage>
</organism>
<dbReference type="HOGENOM" id="CLU_030508_1_0_10"/>
<keyword evidence="3" id="KW-0269">Exonuclease</keyword>
<proteinExistence type="predicted"/>
<dbReference type="InterPro" id="IPR005135">
    <property type="entry name" value="Endo/exonuclease/phosphatase"/>
</dbReference>
<feature type="domain" description="Endonuclease/exonuclease/phosphatase" evidence="2">
    <location>
        <begin position="26"/>
        <end position="269"/>
    </location>
</feature>
<dbReference type="Gene3D" id="3.60.10.10">
    <property type="entry name" value="Endonuclease/exonuclease/phosphatase"/>
    <property type="match status" value="1"/>
</dbReference>
<dbReference type="PANTHER" id="PTHR12121:SF36">
    <property type="entry name" value="ENDONUCLEASE_EXONUCLEASE_PHOSPHATASE DOMAIN-CONTAINING PROTEIN"/>
    <property type="match status" value="1"/>
</dbReference>
<reference evidence="3 4" key="1">
    <citation type="submission" date="2013-12" db="EMBL/GenBank/DDBJ databases">
        <authorList>
            <consortium name="DOE Joint Genome Institute"/>
            <person name="Eisen J."/>
            <person name="Huntemann M."/>
            <person name="Han J."/>
            <person name="Chen A."/>
            <person name="Kyrpides N."/>
            <person name="Mavromatis K."/>
            <person name="Markowitz V."/>
            <person name="Palaniappan K."/>
            <person name="Ivanova N."/>
            <person name="Schaumberg A."/>
            <person name="Pati A."/>
            <person name="Liolios K."/>
            <person name="Nordberg H.P."/>
            <person name="Cantor M.N."/>
            <person name="Hua S.X."/>
            <person name="Woyke T."/>
        </authorList>
    </citation>
    <scope>NUCLEOTIDE SEQUENCE [LARGE SCALE GENOMIC DNA]</scope>
    <source>
        <strain evidence="4">DSM 19437</strain>
    </source>
</reference>
<dbReference type="GO" id="GO:0004519">
    <property type="term" value="F:endonuclease activity"/>
    <property type="evidence" value="ECO:0007669"/>
    <property type="project" value="UniProtKB-KW"/>
</dbReference>
<keyword evidence="4" id="KW-1185">Reference proteome</keyword>
<dbReference type="AlphaFoldDB" id="W0EY04"/>
<dbReference type="eggNOG" id="COG3568">
    <property type="taxonomic scope" value="Bacteria"/>
</dbReference>
<dbReference type="PANTHER" id="PTHR12121">
    <property type="entry name" value="CARBON CATABOLITE REPRESSOR PROTEIN 4"/>
    <property type="match status" value="1"/>
</dbReference>
<evidence type="ECO:0000256" key="1">
    <source>
        <dbReference type="SAM" id="SignalP"/>
    </source>
</evidence>
<evidence type="ECO:0000313" key="4">
    <source>
        <dbReference type="Proteomes" id="UP000003586"/>
    </source>
</evidence>
<dbReference type="KEGG" id="nso:NIASO_11885"/>
<dbReference type="OrthoDB" id="9793162at2"/>
<dbReference type="Proteomes" id="UP000003586">
    <property type="component" value="Chromosome"/>
</dbReference>
<protein>
    <submittedName>
        <fullName evidence="3">Endonuclease/exonuclease/phosphatase</fullName>
    </submittedName>
</protein>
<dbReference type="GO" id="GO:0000175">
    <property type="term" value="F:3'-5'-RNA exonuclease activity"/>
    <property type="evidence" value="ECO:0007669"/>
    <property type="project" value="TreeGrafter"/>
</dbReference>
<keyword evidence="3" id="KW-0540">Nuclease</keyword>
<dbReference type="STRING" id="929713.NIASO_11885"/>
<evidence type="ECO:0000313" key="3">
    <source>
        <dbReference type="EMBL" id="AHF15660.1"/>
    </source>
</evidence>
<dbReference type="EMBL" id="CP007035">
    <property type="protein sequence ID" value="AHF15660.1"/>
    <property type="molecule type" value="Genomic_DNA"/>
</dbReference>
<feature type="signal peptide" evidence="1">
    <location>
        <begin position="1"/>
        <end position="20"/>
    </location>
</feature>
<evidence type="ECO:0000259" key="2">
    <source>
        <dbReference type="Pfam" id="PF03372"/>
    </source>
</evidence>
<accession>W0EY04</accession>
<dbReference type="InterPro" id="IPR050410">
    <property type="entry name" value="CCR4/nocturin_mRNA_transcr"/>
</dbReference>
<sequence>MKKNLLLFVSCLLVHIAGQAQQLKVASYNLRYDNSGDVGNLWKDRSAAVISLIRYHNFDIFGTQEGLKNQLDDISSHLPEYSRYGKGRDDGADAGEHSAIFYKKDKYTLLRSGDFWLSETPDQPGKGWDAKCCNRICSWVQLKENKTGKKFYFFNVHFDHEGKVAREESAKLILKKINSIAAGSNTILTGDFNGNRSSVPYKTLASGTLLKDSYTDVKYPYENNGSFNAFGKAVDRNDVIDHIFITKNGKALQWGILTDTYRGKFPSDHFPVEAVLYF</sequence>